<dbReference type="Gene3D" id="3.40.50.2300">
    <property type="match status" value="2"/>
</dbReference>
<dbReference type="Gene3D" id="1.10.260.40">
    <property type="entry name" value="lambda repressor-like DNA-binding domains"/>
    <property type="match status" value="1"/>
</dbReference>
<dbReference type="InterPro" id="IPR000843">
    <property type="entry name" value="HTH_LacI"/>
</dbReference>
<proteinExistence type="predicted"/>
<dbReference type="eggNOG" id="COG1609">
    <property type="taxonomic scope" value="Bacteria"/>
</dbReference>
<evidence type="ECO:0000256" key="3">
    <source>
        <dbReference type="ARBA" id="ARBA00023163"/>
    </source>
</evidence>
<dbReference type="SUPFAM" id="SSF47413">
    <property type="entry name" value="lambda repressor-like DNA-binding domains"/>
    <property type="match status" value="1"/>
</dbReference>
<dbReference type="InterPro" id="IPR028082">
    <property type="entry name" value="Peripla_BP_I"/>
</dbReference>
<dbReference type="OrthoDB" id="9785139at2"/>
<keyword evidence="6" id="KW-1185">Reference proteome</keyword>
<dbReference type="STRING" id="471853.Bcav_3356"/>
<name>C5C1I9_BEUC1</name>
<keyword evidence="1" id="KW-0805">Transcription regulation</keyword>
<dbReference type="SMART" id="SM00354">
    <property type="entry name" value="HTH_LACI"/>
    <property type="match status" value="1"/>
</dbReference>
<organism evidence="5 6">
    <name type="scientific">Beutenbergia cavernae (strain ATCC BAA-8 / DSM 12333 / CCUG 43141 / JCM 11478 / NBRC 16432 / NCIMB 13614 / HKI 0122)</name>
    <dbReference type="NCBI Taxonomy" id="471853"/>
    <lineage>
        <taxon>Bacteria</taxon>
        <taxon>Bacillati</taxon>
        <taxon>Actinomycetota</taxon>
        <taxon>Actinomycetes</taxon>
        <taxon>Micrococcales</taxon>
        <taxon>Beutenbergiaceae</taxon>
        <taxon>Beutenbergia</taxon>
    </lineage>
</organism>
<evidence type="ECO:0000313" key="6">
    <source>
        <dbReference type="Proteomes" id="UP000007962"/>
    </source>
</evidence>
<dbReference type="CDD" id="cd01392">
    <property type="entry name" value="HTH_LacI"/>
    <property type="match status" value="1"/>
</dbReference>
<dbReference type="Pfam" id="PF00356">
    <property type="entry name" value="LacI"/>
    <property type="match status" value="1"/>
</dbReference>
<keyword evidence="2" id="KW-0238">DNA-binding</keyword>
<dbReference type="AlphaFoldDB" id="C5C1I9"/>
<evidence type="ECO:0000256" key="1">
    <source>
        <dbReference type="ARBA" id="ARBA00023015"/>
    </source>
</evidence>
<evidence type="ECO:0000313" key="5">
    <source>
        <dbReference type="EMBL" id="ACQ81599.1"/>
    </source>
</evidence>
<dbReference type="CDD" id="cd06267">
    <property type="entry name" value="PBP1_LacI_sugar_binding-like"/>
    <property type="match status" value="1"/>
</dbReference>
<evidence type="ECO:0000256" key="2">
    <source>
        <dbReference type="ARBA" id="ARBA00023125"/>
    </source>
</evidence>
<dbReference type="SUPFAM" id="SSF53822">
    <property type="entry name" value="Periplasmic binding protein-like I"/>
    <property type="match status" value="1"/>
</dbReference>
<dbReference type="PANTHER" id="PTHR30146:SF138">
    <property type="entry name" value="TRANSCRIPTIONAL REGULATORY PROTEIN"/>
    <property type="match status" value="1"/>
</dbReference>
<dbReference type="PANTHER" id="PTHR30146">
    <property type="entry name" value="LACI-RELATED TRANSCRIPTIONAL REPRESSOR"/>
    <property type="match status" value="1"/>
</dbReference>
<dbReference type="GO" id="GO:0003700">
    <property type="term" value="F:DNA-binding transcription factor activity"/>
    <property type="evidence" value="ECO:0007669"/>
    <property type="project" value="TreeGrafter"/>
</dbReference>
<dbReference type="HOGENOM" id="CLU_037628_6_0_11"/>
<dbReference type="Pfam" id="PF13377">
    <property type="entry name" value="Peripla_BP_3"/>
    <property type="match status" value="1"/>
</dbReference>
<dbReference type="InterPro" id="IPR046335">
    <property type="entry name" value="LacI/GalR-like_sensor"/>
</dbReference>
<dbReference type="RefSeq" id="WP_015883836.1">
    <property type="nucleotide sequence ID" value="NC_012669.1"/>
</dbReference>
<dbReference type="Proteomes" id="UP000007962">
    <property type="component" value="Chromosome"/>
</dbReference>
<protein>
    <submittedName>
        <fullName evidence="5">Transcriptional regulator, LacI family</fullName>
    </submittedName>
</protein>
<keyword evidence="3" id="KW-0804">Transcription</keyword>
<accession>C5C1I9</accession>
<feature type="domain" description="HTH lacI-type" evidence="4">
    <location>
        <begin position="15"/>
        <end position="69"/>
    </location>
</feature>
<sequence>MSPARTPPGDGGPRVTIRTVAAAAGVSTSTVSRVFSHPHLLRASTVERITALAAELGYVPHHAARALSTGRLGTIGVVVPDIANPFFPPVIRAAQARAADDGVSTLLADTDESAEREADLLRTLSWRTDGVVLVSSRLPDDDVRALAARRHVVLVNRDVDGVTRVLLDTAVGMAQAVDHLADRGHRRLAYVGGPAPSWSDDTRRAAVLARAAERSVDVVDLGAHRPEHDVGLALAPALVASGATAAIAFDDVLAQGVLAGLLAAGVDVPGDVSVVGCDDILAVRTVPPLTTIHGPSDEAGAVAVELLLRLVHREPGTGSAERVVLPAELVVRSTTGPAPRC</sequence>
<dbReference type="InterPro" id="IPR010982">
    <property type="entry name" value="Lambda_DNA-bd_dom_sf"/>
</dbReference>
<dbReference type="GO" id="GO:0000976">
    <property type="term" value="F:transcription cis-regulatory region binding"/>
    <property type="evidence" value="ECO:0007669"/>
    <property type="project" value="TreeGrafter"/>
</dbReference>
<gene>
    <name evidence="5" type="ordered locus">Bcav_3356</name>
</gene>
<reference evidence="5 6" key="1">
    <citation type="journal article" date="2009" name="Stand. Genomic Sci.">
        <title>Complete genome sequence of Beutenbergia cavernae type strain (HKI 0122).</title>
        <authorList>
            <person name="Land M."/>
            <person name="Pukall R."/>
            <person name="Abt B."/>
            <person name="Goker M."/>
            <person name="Rohde M."/>
            <person name="Glavina Del Rio T."/>
            <person name="Tice H."/>
            <person name="Copeland A."/>
            <person name="Cheng J.F."/>
            <person name="Lucas S."/>
            <person name="Chen F."/>
            <person name="Nolan M."/>
            <person name="Bruce D."/>
            <person name="Goodwin L."/>
            <person name="Pitluck S."/>
            <person name="Ivanova N."/>
            <person name="Mavromatis K."/>
            <person name="Ovchinnikova G."/>
            <person name="Pati A."/>
            <person name="Chen A."/>
            <person name="Palaniappan K."/>
            <person name="Hauser L."/>
            <person name="Chang Y.J."/>
            <person name="Jefferies C.C."/>
            <person name="Saunders E."/>
            <person name="Brettin T."/>
            <person name="Detter J.C."/>
            <person name="Han C."/>
            <person name="Chain P."/>
            <person name="Bristow J."/>
            <person name="Eisen J.A."/>
            <person name="Markowitz V."/>
            <person name="Hugenholtz P."/>
            <person name="Kyrpides N.C."/>
            <person name="Klenk H.P."/>
            <person name="Lapidus A."/>
        </authorList>
    </citation>
    <scope>NUCLEOTIDE SEQUENCE [LARGE SCALE GENOMIC DNA]</scope>
    <source>
        <strain evidence="6">ATCC BAA-8 / DSM 12333 / NBRC 16432</strain>
    </source>
</reference>
<dbReference type="KEGG" id="bcv:Bcav_3356"/>
<dbReference type="EMBL" id="CP001618">
    <property type="protein sequence ID" value="ACQ81599.1"/>
    <property type="molecule type" value="Genomic_DNA"/>
</dbReference>
<evidence type="ECO:0000259" key="4">
    <source>
        <dbReference type="PROSITE" id="PS50932"/>
    </source>
</evidence>
<dbReference type="PROSITE" id="PS50932">
    <property type="entry name" value="HTH_LACI_2"/>
    <property type="match status" value="1"/>
</dbReference>